<dbReference type="STRING" id="1448320.A0A319DR64"/>
<dbReference type="Pfam" id="PF10178">
    <property type="entry name" value="PAC3"/>
    <property type="match status" value="1"/>
</dbReference>
<dbReference type="EMBL" id="KZ825797">
    <property type="protein sequence ID" value="PYI00131.1"/>
    <property type="molecule type" value="Genomic_DNA"/>
</dbReference>
<dbReference type="OrthoDB" id="5593278at2759"/>
<evidence type="ECO:0000313" key="1">
    <source>
        <dbReference type="EMBL" id="PYI00131.1"/>
    </source>
</evidence>
<dbReference type="Proteomes" id="UP000247810">
    <property type="component" value="Unassembled WGS sequence"/>
</dbReference>
<sequence>MTDPFSLDQFQEPLNLPFPAVTKQSAGLVNGIQTNVMLIKFSDRILVTISQKGRLGHWLHVPLENRNPGTEGFHTFSDSADDSLLPIGNLTATSLLGGRAPGHEIVGQLYARQIASAIVTKTPNEKRMLVVGLGLATADADRDVFFAVIDLVLQCL</sequence>
<dbReference type="PANTHER" id="PTHR31051:SF1">
    <property type="entry name" value="PROTEASOME ASSEMBLY CHAPERONE 3"/>
    <property type="match status" value="1"/>
</dbReference>
<protein>
    <submittedName>
        <fullName evidence="1">Uncharacterized protein</fullName>
    </submittedName>
</protein>
<dbReference type="PANTHER" id="PTHR31051">
    <property type="entry name" value="PROTEASOME ASSEMBLY CHAPERONE 3"/>
    <property type="match status" value="1"/>
</dbReference>
<dbReference type="GO" id="GO:0043248">
    <property type="term" value="P:proteasome assembly"/>
    <property type="evidence" value="ECO:0007669"/>
    <property type="project" value="InterPro"/>
</dbReference>
<dbReference type="InterPro" id="IPR018788">
    <property type="entry name" value="Proteasome_assmbl_chp_3"/>
</dbReference>
<organism evidence="1 2">
    <name type="scientific">Aspergillus ellipticus CBS 707.79</name>
    <dbReference type="NCBI Taxonomy" id="1448320"/>
    <lineage>
        <taxon>Eukaryota</taxon>
        <taxon>Fungi</taxon>
        <taxon>Dikarya</taxon>
        <taxon>Ascomycota</taxon>
        <taxon>Pezizomycotina</taxon>
        <taxon>Eurotiomycetes</taxon>
        <taxon>Eurotiomycetidae</taxon>
        <taxon>Eurotiales</taxon>
        <taxon>Aspergillaceae</taxon>
        <taxon>Aspergillus</taxon>
        <taxon>Aspergillus subgen. Circumdati</taxon>
    </lineage>
</organism>
<dbReference type="InterPro" id="IPR053720">
    <property type="entry name" value="Psm_Assembly_Chaperone"/>
</dbReference>
<name>A0A319DR64_9EURO</name>
<keyword evidence="2" id="KW-1185">Reference proteome</keyword>
<dbReference type="VEuPathDB" id="FungiDB:BO71DRAFT_1428"/>
<dbReference type="Gene3D" id="3.30.230.90">
    <property type="match status" value="1"/>
</dbReference>
<reference evidence="1 2" key="1">
    <citation type="submission" date="2018-02" db="EMBL/GenBank/DDBJ databases">
        <title>The genomes of Aspergillus section Nigri reveals drivers in fungal speciation.</title>
        <authorList>
            <consortium name="DOE Joint Genome Institute"/>
            <person name="Vesth T.C."/>
            <person name="Nybo J."/>
            <person name="Theobald S."/>
            <person name="Brandl J."/>
            <person name="Frisvad J.C."/>
            <person name="Nielsen K.F."/>
            <person name="Lyhne E.K."/>
            <person name="Kogle M.E."/>
            <person name="Kuo A."/>
            <person name="Riley R."/>
            <person name="Clum A."/>
            <person name="Nolan M."/>
            <person name="Lipzen A."/>
            <person name="Salamov A."/>
            <person name="Henrissat B."/>
            <person name="Wiebenga A."/>
            <person name="De vries R.P."/>
            <person name="Grigoriev I.V."/>
            <person name="Mortensen U.H."/>
            <person name="Andersen M.R."/>
            <person name="Baker S.E."/>
        </authorList>
    </citation>
    <scope>NUCLEOTIDE SEQUENCE [LARGE SCALE GENOMIC DNA]</scope>
    <source>
        <strain evidence="1 2">CBS 707.79</strain>
    </source>
</reference>
<accession>A0A319DR64</accession>
<proteinExistence type="predicted"/>
<evidence type="ECO:0000313" key="2">
    <source>
        <dbReference type="Proteomes" id="UP000247810"/>
    </source>
</evidence>
<dbReference type="AlphaFoldDB" id="A0A319DR64"/>
<gene>
    <name evidence="1" type="ORF">BO71DRAFT_1428</name>
</gene>